<evidence type="ECO:0000256" key="1">
    <source>
        <dbReference type="SAM" id="MobiDB-lite"/>
    </source>
</evidence>
<name>K1U9U4_9ZZZZ</name>
<feature type="non-terminal residue" evidence="2">
    <location>
        <position position="316"/>
    </location>
</feature>
<keyword evidence="2" id="KW-0808">Transferase</keyword>
<dbReference type="GO" id="GO:0032259">
    <property type="term" value="P:methylation"/>
    <property type="evidence" value="ECO:0007669"/>
    <property type="project" value="UniProtKB-KW"/>
</dbReference>
<dbReference type="PANTHER" id="PTHR41313:SF1">
    <property type="entry name" value="DNA METHYLASE ADENINE-SPECIFIC DOMAIN-CONTAINING PROTEIN"/>
    <property type="match status" value="1"/>
</dbReference>
<dbReference type="AlphaFoldDB" id="K1U9U4"/>
<comment type="caution">
    <text evidence="2">The sequence shown here is derived from an EMBL/GenBank/DDBJ whole genome shotgun (WGS) entry which is preliminary data.</text>
</comment>
<accession>K1U9U4</accession>
<reference evidence="2" key="1">
    <citation type="journal article" date="2013" name="Environ. Microbiol.">
        <title>Microbiota from the distal guts of lean and obese adolescents exhibit partial functional redundancy besides clear differences in community structure.</title>
        <authorList>
            <person name="Ferrer M."/>
            <person name="Ruiz A."/>
            <person name="Lanza F."/>
            <person name="Haange S.B."/>
            <person name="Oberbach A."/>
            <person name="Till H."/>
            <person name="Bargiela R."/>
            <person name="Campoy C."/>
            <person name="Segura M.T."/>
            <person name="Richter M."/>
            <person name="von Bergen M."/>
            <person name="Seifert J."/>
            <person name="Suarez A."/>
        </authorList>
    </citation>
    <scope>NUCLEOTIDE SEQUENCE</scope>
</reference>
<dbReference type="PANTHER" id="PTHR41313">
    <property type="entry name" value="ADENINE-SPECIFIC METHYLTRANSFERASE"/>
    <property type="match status" value="1"/>
</dbReference>
<dbReference type="GO" id="GO:0008168">
    <property type="term" value="F:methyltransferase activity"/>
    <property type="evidence" value="ECO:0007669"/>
    <property type="project" value="UniProtKB-KW"/>
</dbReference>
<proteinExistence type="predicted"/>
<feature type="compositionally biased region" description="Basic and acidic residues" evidence="1">
    <location>
        <begin position="1"/>
        <end position="10"/>
    </location>
</feature>
<feature type="compositionally biased region" description="Basic and acidic residues" evidence="1">
    <location>
        <begin position="52"/>
        <end position="83"/>
    </location>
</feature>
<feature type="region of interest" description="Disordered" evidence="1">
    <location>
        <begin position="52"/>
        <end position="95"/>
    </location>
</feature>
<feature type="region of interest" description="Disordered" evidence="1">
    <location>
        <begin position="1"/>
        <end position="25"/>
    </location>
</feature>
<dbReference type="EMBL" id="AJWZ01000464">
    <property type="protein sequence ID" value="EKC76789.1"/>
    <property type="molecule type" value="Genomic_DNA"/>
</dbReference>
<organism evidence="2">
    <name type="scientific">human gut metagenome</name>
    <dbReference type="NCBI Taxonomy" id="408170"/>
    <lineage>
        <taxon>unclassified sequences</taxon>
        <taxon>metagenomes</taxon>
        <taxon>organismal metagenomes</taxon>
    </lineage>
</organism>
<keyword evidence="2" id="KW-0489">Methyltransferase</keyword>
<protein>
    <submittedName>
        <fullName evidence="2">N-6 DNA Methylase</fullName>
    </submittedName>
</protein>
<evidence type="ECO:0000313" key="2">
    <source>
        <dbReference type="EMBL" id="EKC76789.1"/>
    </source>
</evidence>
<dbReference type="InterPro" id="IPR052933">
    <property type="entry name" value="DNA_Protect_Modify"/>
</dbReference>
<gene>
    <name evidence="2" type="ORF">OBE_00675</name>
</gene>
<sequence>MENKEVKAENTAKPADPDDIYATLDWDTNPPINGFYEMMMGLTPERRKELRELARQHNEKQVAEKTEVKAVPETSREQPRQEETQPEAVAAPAVTDTPSEAVGTFLFPDIEAEKPKEEVVDLSPRAYHRTPEMHLREGSLVADRGRHNIGYLKDITPYGATFQPLDLKGYQKEKALLYVSLRDAYERLYRYESLRREANVPWREHLNTCYDEFVMRYGNLNAKQNVKLVMMDAGGRDILSLERMENGKFVKADIFEHPVSFAVESHANVGSPEEALSASLNKFGTVDLDYMREITDSTAEDLLTALQGRIYYNPLV</sequence>